<dbReference type="OrthoDB" id="1695413at2759"/>
<dbReference type="Proteomes" id="UP000195402">
    <property type="component" value="Unassembled WGS sequence"/>
</dbReference>
<dbReference type="Pfam" id="PF26144">
    <property type="entry name" value="ACL_Hsps-like"/>
    <property type="match status" value="1"/>
</dbReference>
<organism evidence="4 5">
    <name type="scientific">Macleaya cordata</name>
    <name type="common">Five-seeded plume-poppy</name>
    <name type="synonym">Bocconia cordata</name>
    <dbReference type="NCBI Taxonomy" id="56857"/>
    <lineage>
        <taxon>Eukaryota</taxon>
        <taxon>Viridiplantae</taxon>
        <taxon>Streptophyta</taxon>
        <taxon>Embryophyta</taxon>
        <taxon>Tracheophyta</taxon>
        <taxon>Spermatophyta</taxon>
        <taxon>Magnoliopsida</taxon>
        <taxon>Ranunculales</taxon>
        <taxon>Papaveraceae</taxon>
        <taxon>Papaveroideae</taxon>
        <taxon>Macleaya</taxon>
    </lineage>
</organism>
<evidence type="ECO:0000256" key="1">
    <source>
        <dbReference type="SAM" id="MobiDB-lite"/>
    </source>
</evidence>
<dbReference type="CDD" id="cd06464">
    <property type="entry name" value="ACD_sHsps-like"/>
    <property type="match status" value="1"/>
</dbReference>
<reference evidence="4 5" key="1">
    <citation type="journal article" date="2017" name="Mol. Plant">
        <title>The Genome of Medicinal Plant Macleaya cordata Provides New Insights into Benzylisoquinoline Alkaloids Metabolism.</title>
        <authorList>
            <person name="Liu X."/>
            <person name="Liu Y."/>
            <person name="Huang P."/>
            <person name="Ma Y."/>
            <person name="Qing Z."/>
            <person name="Tang Q."/>
            <person name="Cao H."/>
            <person name="Cheng P."/>
            <person name="Zheng Y."/>
            <person name="Yuan Z."/>
            <person name="Zhou Y."/>
            <person name="Liu J."/>
            <person name="Tang Z."/>
            <person name="Zhuo Y."/>
            <person name="Zhang Y."/>
            <person name="Yu L."/>
            <person name="Huang J."/>
            <person name="Yang P."/>
            <person name="Peng Q."/>
            <person name="Zhang J."/>
            <person name="Jiang W."/>
            <person name="Zhang Z."/>
            <person name="Lin K."/>
            <person name="Ro D.K."/>
            <person name="Chen X."/>
            <person name="Xiong X."/>
            <person name="Shang Y."/>
            <person name="Huang S."/>
            <person name="Zeng J."/>
        </authorList>
    </citation>
    <scope>NUCLEOTIDE SEQUENCE [LARGE SCALE GENOMIC DNA]</scope>
    <source>
        <strain evidence="5">cv. BLH2017</strain>
        <tissue evidence="4">Root</tissue>
    </source>
</reference>
<evidence type="ECO:0000259" key="2">
    <source>
        <dbReference type="Pfam" id="PF26144"/>
    </source>
</evidence>
<dbReference type="EMBL" id="MVGT01000437">
    <property type="protein sequence ID" value="OVA18332.1"/>
    <property type="molecule type" value="Genomic_DNA"/>
</dbReference>
<feature type="compositionally biased region" description="Polar residues" evidence="1">
    <location>
        <begin position="277"/>
        <end position="303"/>
    </location>
</feature>
<dbReference type="PANTHER" id="PTHR33981">
    <property type="entry name" value="EXPRESSED PROTEIN"/>
    <property type="match status" value="1"/>
</dbReference>
<proteinExistence type="predicted"/>
<dbReference type="InterPro" id="IPR058937">
    <property type="entry name" value="ACL_Hsps-like_put"/>
</dbReference>
<dbReference type="Gene3D" id="2.60.40.790">
    <property type="match status" value="1"/>
</dbReference>
<dbReference type="PANTHER" id="PTHR33981:SF3">
    <property type="entry name" value="EXPRESSED PROTEIN"/>
    <property type="match status" value="1"/>
</dbReference>
<dbReference type="AlphaFoldDB" id="A0A200R6G7"/>
<protein>
    <recommendedName>
        <fullName evidence="6">HSP20-like chaperone</fullName>
    </recommendedName>
</protein>
<dbReference type="InParanoid" id="A0A200R6G7"/>
<dbReference type="Pfam" id="PF26145">
    <property type="entry name" value="DUF8041"/>
    <property type="match status" value="1"/>
</dbReference>
<evidence type="ECO:0000313" key="5">
    <source>
        <dbReference type="Proteomes" id="UP000195402"/>
    </source>
</evidence>
<comment type="caution">
    <text evidence="4">The sequence shown here is derived from an EMBL/GenBank/DDBJ whole genome shotgun (WGS) entry which is preliminary data.</text>
</comment>
<accession>A0A200R6G7</accession>
<evidence type="ECO:0000313" key="4">
    <source>
        <dbReference type="EMBL" id="OVA18332.1"/>
    </source>
</evidence>
<dbReference type="FunCoup" id="A0A200R6G7">
    <property type="interactions" value="2461"/>
</dbReference>
<name>A0A200R6G7_MACCD</name>
<dbReference type="OMA" id="QDMEIHP"/>
<gene>
    <name evidence="4" type="ORF">BVC80_1835g770</name>
</gene>
<feature type="domain" description="Hsps-like putative alpha-crystallin-like" evidence="2">
    <location>
        <begin position="368"/>
        <end position="476"/>
    </location>
</feature>
<sequence length="502" mass="57234">MGEALLTTLSMENHHPSTLLSMDSSAASHEELDREMNRQIILSRPPDINLPLSAERSPPPQSWNPDPCDILDVSLGNQIYETESLLSLPKVGRKCAKRVDSIWGAWFFFNFYFKPVLNEKSKGKITRDSSGVSGFDKSDLQLDVFLVQHDMENMYMWVFKERPENALGKMQLRSYMNGHSRQGERPFPFSVDKGFVRSHRMQRKHYRGLSNPQCVHGIEVVRTPNLLLLDEEERKRWTELTGRDLNFAIPVEASDFSSWRNLPNTEFELERPPPPLKSTSQSNSRRLLNGSGLNLSTQPSNHVNGDGMDLSPVCNKRRKDFFAHGNDDDCCLPINPHPDRVTDMEIHPVEPLWLNDFTGVMRNVYGPVTAAKTIYEDEEGYLIIISLPFADLQRVKVSWRNSLTHGIVKVSSVSTARMPFIKRHDRTFKLTDPSPEHCPPGEFVREIALATRIPEDANLEAYYDETGTVLEIMVPKHRVGPEEHEVRVCLRPHLGANDLLLS</sequence>
<dbReference type="InterPro" id="IPR008978">
    <property type="entry name" value="HSP20-like_chaperone"/>
</dbReference>
<evidence type="ECO:0008006" key="6">
    <source>
        <dbReference type="Google" id="ProtNLM"/>
    </source>
</evidence>
<keyword evidence="5" id="KW-1185">Reference proteome</keyword>
<feature type="domain" description="DUF8041" evidence="3">
    <location>
        <begin position="94"/>
        <end position="260"/>
    </location>
</feature>
<feature type="region of interest" description="Disordered" evidence="1">
    <location>
        <begin position="265"/>
        <end position="307"/>
    </location>
</feature>
<dbReference type="InterPro" id="IPR058354">
    <property type="entry name" value="DUF8041"/>
</dbReference>
<evidence type="ECO:0000259" key="3">
    <source>
        <dbReference type="Pfam" id="PF26145"/>
    </source>
</evidence>
<dbReference type="STRING" id="56857.A0A200R6G7"/>